<keyword evidence="2 9" id="KW-1003">Cell membrane</keyword>
<dbReference type="EC" id="3.4.23.36" evidence="9"/>
<dbReference type="PRINTS" id="PR00781">
    <property type="entry name" value="LIPOSIGPTASE"/>
</dbReference>
<keyword evidence="3 9" id="KW-0645">Protease</keyword>
<comment type="subcellular location">
    <subcellularLocation>
        <location evidence="9">Cell membrane</location>
        <topology evidence="9">Multi-pass membrane protein</topology>
    </subcellularLocation>
</comment>
<keyword evidence="6 9" id="KW-0378">Hydrolase</keyword>
<evidence type="ECO:0000256" key="2">
    <source>
        <dbReference type="ARBA" id="ARBA00022475"/>
    </source>
</evidence>
<comment type="caution">
    <text evidence="12">The sequence shown here is derived from an EMBL/GenBank/DDBJ whole genome shotgun (WGS) entry which is preliminary data.</text>
</comment>
<reference evidence="12 13" key="1">
    <citation type="journal article" date="2021" name="Sci. Rep.">
        <title>The distribution of antibiotic resistance genes in chicken gut microbiota commensals.</title>
        <authorList>
            <person name="Juricova H."/>
            <person name="Matiasovicova J."/>
            <person name="Kubasova T."/>
            <person name="Cejkova D."/>
            <person name="Rychlik I."/>
        </authorList>
    </citation>
    <scope>NUCLEOTIDE SEQUENCE [LARGE SCALE GENOMIC DNA]</scope>
    <source>
        <strain evidence="12 13">An810</strain>
    </source>
</reference>
<dbReference type="GO" id="GO:0004190">
    <property type="term" value="F:aspartic-type endopeptidase activity"/>
    <property type="evidence" value="ECO:0007669"/>
    <property type="project" value="UniProtKB-EC"/>
</dbReference>
<evidence type="ECO:0000256" key="7">
    <source>
        <dbReference type="ARBA" id="ARBA00022989"/>
    </source>
</evidence>
<dbReference type="Pfam" id="PF01252">
    <property type="entry name" value="Peptidase_A8"/>
    <property type="match status" value="1"/>
</dbReference>
<sequence length="146" mass="16309">MPYLILVMVLVGIDQLVKWLVNSQLALGQLHTLIPGLLGLTNLRNSGAAWSILAGQQFLFFILTIVAIAVILYLMRRYRQNQGMMIALSLILAGAIGNFIDRLIHGYVVDMFETLFINFPVFNVADTCLTLGVIYLVILILLEKDD</sequence>
<keyword evidence="13" id="KW-1185">Reference proteome</keyword>
<dbReference type="PANTHER" id="PTHR33695:SF1">
    <property type="entry name" value="LIPOPROTEIN SIGNAL PEPTIDASE"/>
    <property type="match status" value="1"/>
</dbReference>
<organism evidence="12 13">
    <name type="scientific">Limosilactobacillus alvi</name>
    <dbReference type="NCBI Taxonomy" id="990412"/>
    <lineage>
        <taxon>Bacteria</taxon>
        <taxon>Bacillati</taxon>
        <taxon>Bacillota</taxon>
        <taxon>Bacilli</taxon>
        <taxon>Lactobacillales</taxon>
        <taxon>Lactobacillaceae</taxon>
        <taxon>Limosilactobacillus</taxon>
    </lineage>
</organism>
<dbReference type="PROSITE" id="PS00855">
    <property type="entry name" value="SPASE_II"/>
    <property type="match status" value="1"/>
</dbReference>
<dbReference type="Proteomes" id="UP000776629">
    <property type="component" value="Unassembled WGS sequence"/>
</dbReference>
<protein>
    <recommendedName>
        <fullName evidence="9">Lipoprotein signal peptidase</fullName>
        <ecNumber evidence="9">3.4.23.36</ecNumber>
    </recommendedName>
    <alternativeName>
        <fullName evidence="9">Prolipoprotein signal peptidase</fullName>
    </alternativeName>
    <alternativeName>
        <fullName evidence="9">Signal peptidase II</fullName>
        <shortName evidence="9">SPase II</shortName>
    </alternativeName>
</protein>
<evidence type="ECO:0000256" key="9">
    <source>
        <dbReference type="HAMAP-Rule" id="MF_00161"/>
    </source>
</evidence>
<feature type="active site" evidence="9">
    <location>
        <position position="126"/>
    </location>
</feature>
<feature type="transmembrane region" description="Helical" evidence="9">
    <location>
        <begin position="47"/>
        <end position="74"/>
    </location>
</feature>
<dbReference type="HAMAP" id="MF_00161">
    <property type="entry name" value="LspA"/>
    <property type="match status" value="1"/>
</dbReference>
<evidence type="ECO:0000256" key="11">
    <source>
        <dbReference type="RuleBase" id="RU004181"/>
    </source>
</evidence>
<comment type="function">
    <text evidence="9 10">This protein specifically catalyzes the removal of signal peptides from prolipoproteins.</text>
</comment>
<name>A0ABS2EPF7_9LACO</name>
<evidence type="ECO:0000256" key="4">
    <source>
        <dbReference type="ARBA" id="ARBA00022692"/>
    </source>
</evidence>
<comment type="caution">
    <text evidence="9">Lacks conserved residue(s) required for the propagation of feature annotation.</text>
</comment>
<gene>
    <name evidence="9" type="primary">lspA</name>
    <name evidence="12" type="ORF">H5993_04295</name>
</gene>
<evidence type="ECO:0000256" key="5">
    <source>
        <dbReference type="ARBA" id="ARBA00022750"/>
    </source>
</evidence>
<evidence type="ECO:0000256" key="10">
    <source>
        <dbReference type="RuleBase" id="RU000594"/>
    </source>
</evidence>
<dbReference type="NCBIfam" id="TIGR00077">
    <property type="entry name" value="lspA"/>
    <property type="match status" value="1"/>
</dbReference>
<comment type="similarity">
    <text evidence="1 9 11">Belongs to the peptidase A8 family.</text>
</comment>
<comment type="pathway">
    <text evidence="9">Protein modification; lipoprotein biosynthesis (signal peptide cleavage).</text>
</comment>
<evidence type="ECO:0000256" key="3">
    <source>
        <dbReference type="ARBA" id="ARBA00022670"/>
    </source>
</evidence>
<evidence type="ECO:0000256" key="6">
    <source>
        <dbReference type="ARBA" id="ARBA00022801"/>
    </source>
</evidence>
<keyword evidence="7 9" id="KW-1133">Transmembrane helix</keyword>
<feature type="transmembrane region" description="Helical" evidence="9">
    <location>
        <begin position="121"/>
        <end position="142"/>
    </location>
</feature>
<keyword evidence="4 9" id="KW-0812">Transmembrane</keyword>
<evidence type="ECO:0000256" key="1">
    <source>
        <dbReference type="ARBA" id="ARBA00006139"/>
    </source>
</evidence>
<dbReference type="RefSeq" id="WP_204776362.1">
    <property type="nucleotide sequence ID" value="NZ_JACJJQ010000014.1"/>
</dbReference>
<accession>A0ABS2EPF7</accession>
<proteinExistence type="inferred from homology"/>
<keyword evidence="8 9" id="KW-0472">Membrane</keyword>
<evidence type="ECO:0000313" key="13">
    <source>
        <dbReference type="Proteomes" id="UP000776629"/>
    </source>
</evidence>
<evidence type="ECO:0000256" key="8">
    <source>
        <dbReference type="ARBA" id="ARBA00023136"/>
    </source>
</evidence>
<feature type="transmembrane region" description="Helical" evidence="9">
    <location>
        <begin position="86"/>
        <end position="109"/>
    </location>
</feature>
<dbReference type="EMBL" id="JACJJQ010000014">
    <property type="protein sequence ID" value="MBM6753981.1"/>
    <property type="molecule type" value="Genomic_DNA"/>
</dbReference>
<comment type="catalytic activity">
    <reaction evidence="9 10">
        <text>Release of signal peptides from bacterial membrane prolipoproteins. Hydrolyzes -Xaa-Yaa-Zaa-|-(S,diacylglyceryl)Cys-, in which Xaa is hydrophobic (preferably Leu), and Yaa (Ala or Ser) and Zaa (Gly or Ala) have small, neutral side chains.</text>
        <dbReference type="EC" id="3.4.23.36"/>
    </reaction>
</comment>
<dbReference type="PANTHER" id="PTHR33695">
    <property type="entry name" value="LIPOPROTEIN SIGNAL PEPTIDASE"/>
    <property type="match status" value="1"/>
</dbReference>
<dbReference type="InterPro" id="IPR001872">
    <property type="entry name" value="Peptidase_A8"/>
</dbReference>
<keyword evidence="5 9" id="KW-0064">Aspartyl protease</keyword>
<evidence type="ECO:0000313" key="12">
    <source>
        <dbReference type="EMBL" id="MBM6753981.1"/>
    </source>
</evidence>
<feature type="active site" evidence="9">
    <location>
        <position position="110"/>
    </location>
</feature>